<name>A0A2U2N8V6_9BIFI</name>
<organism evidence="1 2">
    <name type="scientific">Bifidobacterium callitrichidarum</name>
    <dbReference type="NCBI Taxonomy" id="2052941"/>
    <lineage>
        <taxon>Bacteria</taxon>
        <taxon>Bacillati</taxon>
        <taxon>Actinomycetota</taxon>
        <taxon>Actinomycetes</taxon>
        <taxon>Bifidobacteriales</taxon>
        <taxon>Bifidobacteriaceae</taxon>
        <taxon>Bifidobacterium</taxon>
    </lineage>
</organism>
<sequence>MTTRFEQVRRLETRTVRVFLDKVENIRIRPSGGRESRQIDVESIQFQLENQGNGFALPTTYGVAVNGGITAFLDRDNDQLRGLVIREARNYLRENSLKAAPDFRNPAATK</sequence>
<reference evidence="1 2" key="1">
    <citation type="journal article" date="2018" name="Int. J. Syst. Evol. Microbiol.">
        <title>Bifidobacterium callitrichidarum sp. nov. from the faeces of the emperor tamarin (Saguinus imperator).</title>
        <authorList>
            <person name="Modesto M."/>
            <person name="Michelini S."/>
            <person name="Sansosti M.C."/>
            <person name="De Filippo C."/>
            <person name="Cavalieri D."/>
            <person name="Qvirist L."/>
            <person name="Andlid T."/>
            <person name="Spiezio C."/>
            <person name="Sandri C."/>
            <person name="Pascarelli S."/>
            <person name="Sgorbati B."/>
            <person name="Mattarelli P."/>
        </authorList>
    </citation>
    <scope>NUCLEOTIDE SEQUENCE [LARGE SCALE GENOMIC DNA]</scope>
    <source>
        <strain evidence="1 2">TRI 5</strain>
    </source>
</reference>
<gene>
    <name evidence="1" type="ORF">DF196_06495</name>
</gene>
<dbReference type="AlphaFoldDB" id="A0A2U2N8V6"/>
<proteinExistence type="predicted"/>
<dbReference type="RefSeq" id="WP_109057049.1">
    <property type="nucleotide sequence ID" value="NZ_QFFM01000012.1"/>
</dbReference>
<protein>
    <submittedName>
        <fullName evidence="1">Uncharacterized protein</fullName>
    </submittedName>
</protein>
<evidence type="ECO:0000313" key="2">
    <source>
        <dbReference type="Proteomes" id="UP000245876"/>
    </source>
</evidence>
<keyword evidence="2" id="KW-1185">Reference proteome</keyword>
<dbReference type="Proteomes" id="UP000245876">
    <property type="component" value="Unassembled WGS sequence"/>
</dbReference>
<comment type="caution">
    <text evidence="1">The sequence shown here is derived from an EMBL/GenBank/DDBJ whole genome shotgun (WGS) entry which is preliminary data.</text>
</comment>
<evidence type="ECO:0000313" key="1">
    <source>
        <dbReference type="EMBL" id="PWG65580.1"/>
    </source>
</evidence>
<accession>A0A2U2N8V6</accession>
<dbReference type="EMBL" id="QFFM01000012">
    <property type="protein sequence ID" value="PWG65580.1"/>
    <property type="molecule type" value="Genomic_DNA"/>
</dbReference>